<dbReference type="Pfam" id="PF08309">
    <property type="entry name" value="LVIVD"/>
    <property type="match status" value="1"/>
</dbReference>
<feature type="signal peptide" evidence="2">
    <location>
        <begin position="1"/>
        <end position="23"/>
    </location>
</feature>
<dbReference type="SUPFAM" id="SSF49464">
    <property type="entry name" value="Carboxypeptidase regulatory domain-like"/>
    <property type="match status" value="1"/>
</dbReference>
<dbReference type="SUPFAM" id="SSF49452">
    <property type="entry name" value="Starch-binding domain-like"/>
    <property type="match status" value="1"/>
</dbReference>
<feature type="chain" id="PRO_5021713116" evidence="2">
    <location>
        <begin position="24"/>
        <end position="843"/>
    </location>
</feature>
<dbReference type="InterPro" id="IPR027589">
    <property type="entry name" value="Choice_anch_B"/>
</dbReference>
<name>A0A538TNJ8_UNCEI</name>
<sequence>MQHSSNGTRILAAIVTLAGMAYAAPHAAIAAATSRNVTLLAHLDNYAAYSACWSYVHSDGREYAILGTDAGTSIVNITNPSSPYEVAFIPGLPSVWREMKQYRNWVYISTEAAGGGIQIVRMTDPESPVLVKTYVTNFNRAHTVAVDTTRALLILNGTRFDGIPTGMRILSLADPENPVEVGSYLTDYVHDSWVRNDTLYASCISSAIMRVFNFANPAAPTELVSWTYPGARTHSAEKSRDGRYPYACDEVNYGTMKVFDMQDIFAHPKVREVTVNPLSIVHNVHVKQDTAFVAWYTEGVRLFDLTDPSLPAEWGYYDTYGRFSGGFHGVWEVAPFYPSGTFIASDIESGLYIFRANPNYGTLRVTARDAASVPIPGADVVCVGESDSTRTQSFGTAILALAPGSHTVRVRKWGYQDAFAVGGITKGGHDFIDVVLQPAALGTIMGTVLRASDSTGLPDATVEDRDNPLLASSGSSGGYTLPGTPPGTYRLVCDRAGYGPQTRLVTMQAGASMTESWSLLRAAWYDSCDTDKGWSLSAAGDNATDGLWVRAEPVGTSFASAIKDPTARGNPNTASPFSPGTLAPQHPEPEEGGFSQEGQVQPDDDASPGTGFCFVTGNGAVGGAPADGDVDGGKTTLMTPPLPVGGMTDPTIGFRRWYYMNTPGEPDSLLIDLSSDGVNWVRARTIRESHPDWHPELIRVKDYVVPDAAVRVRFIAQDEGVSGIVEAAIDDLELHDAALLPTHVGEGPEMPPRAVLGAPRPNPASQTTTITLRLKDAGPAHVAVYDIAGRFVALLHSGNATAGFLPLTWDGRDSRGRQAASGVYWIRADAGGEKLARRFVLAR</sequence>
<protein>
    <submittedName>
        <fullName evidence="4">Choice-of-anchor B family protein</fullName>
    </submittedName>
</protein>
<dbReference type="Pfam" id="PF13860">
    <property type="entry name" value="FlgD_ig"/>
    <property type="match status" value="1"/>
</dbReference>
<dbReference type="AlphaFoldDB" id="A0A538TNJ8"/>
<dbReference type="InterPro" id="IPR026444">
    <property type="entry name" value="Secre_tail"/>
</dbReference>
<reference evidence="4 5" key="1">
    <citation type="journal article" date="2019" name="Nat. Microbiol.">
        <title>Mediterranean grassland soil C-N compound turnover is dependent on rainfall and depth, and is mediated by genomically divergent microorganisms.</title>
        <authorList>
            <person name="Diamond S."/>
            <person name="Andeer P.F."/>
            <person name="Li Z."/>
            <person name="Crits-Christoph A."/>
            <person name="Burstein D."/>
            <person name="Anantharaman K."/>
            <person name="Lane K.R."/>
            <person name="Thomas B.C."/>
            <person name="Pan C."/>
            <person name="Northen T.R."/>
            <person name="Banfield J.F."/>
        </authorList>
    </citation>
    <scope>NUCLEOTIDE SEQUENCE [LARGE SCALE GENOMIC DNA]</scope>
    <source>
        <strain evidence="4">WS_9</strain>
    </source>
</reference>
<dbReference type="InterPro" id="IPR013784">
    <property type="entry name" value="Carb-bd-like_fold"/>
</dbReference>
<organism evidence="4 5">
    <name type="scientific">Eiseniibacteriota bacterium</name>
    <dbReference type="NCBI Taxonomy" id="2212470"/>
    <lineage>
        <taxon>Bacteria</taxon>
        <taxon>Candidatus Eiseniibacteriota</taxon>
    </lineage>
</organism>
<dbReference type="InterPro" id="IPR008969">
    <property type="entry name" value="CarboxyPept-like_regulatory"/>
</dbReference>
<dbReference type="Proteomes" id="UP000317691">
    <property type="component" value="Unassembled WGS sequence"/>
</dbReference>
<evidence type="ECO:0000259" key="3">
    <source>
        <dbReference type="Pfam" id="PF13860"/>
    </source>
</evidence>
<dbReference type="SUPFAM" id="SSF63829">
    <property type="entry name" value="Calcium-dependent phosphotriesterase"/>
    <property type="match status" value="1"/>
</dbReference>
<dbReference type="PANTHER" id="PTHR38787:SF3">
    <property type="entry name" value="REGULATORY P DOMAIN-CONTAINING PROTEIN"/>
    <property type="match status" value="1"/>
</dbReference>
<dbReference type="Gene3D" id="2.60.40.1120">
    <property type="entry name" value="Carboxypeptidase-like, regulatory domain"/>
    <property type="match status" value="2"/>
</dbReference>
<accession>A0A538TNJ8</accession>
<feature type="region of interest" description="Disordered" evidence="1">
    <location>
        <begin position="561"/>
        <end position="611"/>
    </location>
</feature>
<dbReference type="NCBIfam" id="TIGR04183">
    <property type="entry name" value="Por_Secre_tail"/>
    <property type="match status" value="1"/>
</dbReference>
<dbReference type="NCBIfam" id="TIGR04312">
    <property type="entry name" value="choice_anch_B"/>
    <property type="match status" value="1"/>
</dbReference>
<evidence type="ECO:0000256" key="2">
    <source>
        <dbReference type="SAM" id="SignalP"/>
    </source>
</evidence>
<dbReference type="Gene3D" id="2.60.40.4070">
    <property type="match status" value="1"/>
</dbReference>
<dbReference type="EMBL" id="VBOZ01000014">
    <property type="protein sequence ID" value="TMQ65206.1"/>
    <property type="molecule type" value="Genomic_DNA"/>
</dbReference>
<dbReference type="PANTHER" id="PTHR38787">
    <property type="entry name" value="REGULATORY P DOMAIN-CONTAINING PROTEIN"/>
    <property type="match status" value="1"/>
</dbReference>
<proteinExistence type="predicted"/>
<evidence type="ECO:0000313" key="5">
    <source>
        <dbReference type="Proteomes" id="UP000317691"/>
    </source>
</evidence>
<gene>
    <name evidence="4" type="ORF">E6K79_05415</name>
</gene>
<comment type="caution">
    <text evidence="4">The sequence shown here is derived from an EMBL/GenBank/DDBJ whole genome shotgun (WGS) entry which is preliminary data.</text>
</comment>
<feature type="compositionally biased region" description="Polar residues" evidence="1">
    <location>
        <begin position="569"/>
        <end position="578"/>
    </location>
</feature>
<keyword evidence="2" id="KW-0732">Signal</keyword>
<dbReference type="Pfam" id="PF13620">
    <property type="entry name" value="CarboxypepD_reg"/>
    <property type="match status" value="1"/>
</dbReference>
<evidence type="ECO:0000256" key="1">
    <source>
        <dbReference type="SAM" id="MobiDB-lite"/>
    </source>
</evidence>
<dbReference type="InterPro" id="IPR013211">
    <property type="entry name" value="LVIVD"/>
</dbReference>
<feature type="domain" description="FlgD/Vpr Ig-like" evidence="3">
    <location>
        <begin position="766"/>
        <end position="830"/>
    </location>
</feature>
<evidence type="ECO:0000313" key="4">
    <source>
        <dbReference type="EMBL" id="TMQ65206.1"/>
    </source>
</evidence>
<dbReference type="InterPro" id="IPR025965">
    <property type="entry name" value="FlgD/Vpr_Ig-like"/>
</dbReference>
<dbReference type="GO" id="GO:0005576">
    <property type="term" value="C:extracellular region"/>
    <property type="evidence" value="ECO:0007669"/>
    <property type="project" value="TreeGrafter"/>
</dbReference>
<dbReference type="GO" id="GO:0030246">
    <property type="term" value="F:carbohydrate binding"/>
    <property type="evidence" value="ECO:0007669"/>
    <property type="project" value="InterPro"/>
</dbReference>